<comment type="caution">
    <text evidence="1">The sequence shown here is derived from an EMBL/GenBank/DDBJ whole genome shotgun (WGS) entry which is preliminary data.</text>
</comment>
<dbReference type="Pfam" id="PF14271">
    <property type="entry name" value="DUF4359"/>
    <property type="match status" value="1"/>
</dbReference>
<organism evidence="1 2">
    <name type="scientific">Pseudanabaena frigida</name>
    <dbReference type="NCBI Taxonomy" id="945775"/>
    <lineage>
        <taxon>Bacteria</taxon>
        <taxon>Bacillati</taxon>
        <taxon>Cyanobacteriota</taxon>
        <taxon>Cyanophyceae</taxon>
        <taxon>Pseudanabaenales</taxon>
        <taxon>Pseudanabaenaceae</taxon>
        <taxon>Pseudanabaena</taxon>
    </lineage>
</organism>
<accession>A0A2W4W073</accession>
<evidence type="ECO:0008006" key="3">
    <source>
        <dbReference type="Google" id="ProtNLM"/>
    </source>
</evidence>
<evidence type="ECO:0000313" key="1">
    <source>
        <dbReference type="EMBL" id="PZO37650.1"/>
    </source>
</evidence>
<gene>
    <name evidence="1" type="ORF">DCF19_18365</name>
</gene>
<dbReference type="Proteomes" id="UP000249467">
    <property type="component" value="Unassembled WGS sequence"/>
</dbReference>
<protein>
    <recommendedName>
        <fullName evidence="3">DUF4359 domain-containing protein</fullName>
    </recommendedName>
</protein>
<dbReference type="InterPro" id="IPR025578">
    <property type="entry name" value="DUF4359"/>
</dbReference>
<proteinExistence type="predicted"/>
<dbReference type="AlphaFoldDB" id="A0A2W4W073"/>
<reference evidence="1 2" key="1">
    <citation type="submission" date="2018-04" db="EMBL/GenBank/DDBJ databases">
        <authorList>
            <person name="Go L.Y."/>
            <person name="Mitchell J.A."/>
        </authorList>
    </citation>
    <scope>NUCLEOTIDE SEQUENCE [LARGE SCALE GENOMIC DNA]</scope>
    <source>
        <strain evidence="1">ULC066bin1</strain>
    </source>
</reference>
<dbReference type="EMBL" id="QBML01000029">
    <property type="protein sequence ID" value="PZO37650.1"/>
    <property type="molecule type" value="Genomic_DNA"/>
</dbReference>
<name>A0A2W4W073_9CYAN</name>
<sequence>MKLQVILIGAAVVVGVMAVSNPSRESYVGYATEQFSETGKTSICAGDNIPIAAQQSCKFVISQGKGVIKSLVENSTKQKNFIVLSLYETDMPNKKVTTLAAFGNFYMFK</sequence>
<evidence type="ECO:0000313" key="2">
    <source>
        <dbReference type="Proteomes" id="UP000249467"/>
    </source>
</evidence>
<reference evidence="1 2" key="2">
    <citation type="submission" date="2018-06" db="EMBL/GenBank/DDBJ databases">
        <title>Metagenomic assembly of (sub)arctic Cyanobacteria and their associated microbiome from non-axenic cultures.</title>
        <authorList>
            <person name="Baurain D."/>
        </authorList>
    </citation>
    <scope>NUCLEOTIDE SEQUENCE [LARGE SCALE GENOMIC DNA]</scope>
    <source>
        <strain evidence="1">ULC066bin1</strain>
    </source>
</reference>